<evidence type="ECO:0000256" key="1">
    <source>
        <dbReference type="ARBA" id="ARBA00007553"/>
    </source>
</evidence>
<evidence type="ECO:0000256" key="4">
    <source>
        <dbReference type="ARBA" id="ARBA00022859"/>
    </source>
</evidence>
<dbReference type="Gene3D" id="3.40.80.10">
    <property type="entry name" value="Peptidoglycan recognition protein-like"/>
    <property type="match status" value="1"/>
</dbReference>
<evidence type="ECO:0000259" key="6">
    <source>
        <dbReference type="SMART" id="SM00644"/>
    </source>
</evidence>
<dbReference type="Pfam" id="PF01510">
    <property type="entry name" value="Amidase_2"/>
    <property type="match status" value="1"/>
</dbReference>
<gene>
    <name evidence="8" type="ORF">LNINA_LOCUS5813</name>
</gene>
<feature type="domain" description="Peptidoglycan recognition protein family" evidence="7">
    <location>
        <begin position="6"/>
        <end position="147"/>
    </location>
</feature>
<dbReference type="InterPro" id="IPR036505">
    <property type="entry name" value="Amidase/PGRP_sf"/>
</dbReference>
<dbReference type="GO" id="GO:0008270">
    <property type="term" value="F:zinc ion binding"/>
    <property type="evidence" value="ECO:0007669"/>
    <property type="project" value="InterPro"/>
</dbReference>
<proteinExistence type="inferred from homology"/>
<evidence type="ECO:0000313" key="9">
    <source>
        <dbReference type="Proteomes" id="UP001497472"/>
    </source>
</evidence>
<dbReference type="EMBL" id="CAVLEF010000007">
    <property type="protein sequence ID" value="CAK1546223.1"/>
    <property type="molecule type" value="Genomic_DNA"/>
</dbReference>
<evidence type="ECO:0000259" key="7">
    <source>
        <dbReference type="SMART" id="SM00701"/>
    </source>
</evidence>
<dbReference type="InterPro" id="IPR006619">
    <property type="entry name" value="PGRP_domain_met/bac"/>
</dbReference>
<keyword evidence="3" id="KW-0399">Innate immunity</keyword>
<comment type="caution">
    <text evidence="8">The sequence shown here is derived from an EMBL/GenBank/DDBJ whole genome shotgun (WGS) entry which is preliminary data.</text>
</comment>
<dbReference type="InterPro" id="IPR015510">
    <property type="entry name" value="PGRP"/>
</dbReference>
<dbReference type="SUPFAM" id="SSF55846">
    <property type="entry name" value="N-acetylmuramoyl-L-alanine amidase-like"/>
    <property type="match status" value="1"/>
</dbReference>
<name>A0AAV1JCG1_9NEOP</name>
<dbReference type="AlphaFoldDB" id="A0AAV1JCG1"/>
<dbReference type="GO" id="GO:0045087">
    <property type="term" value="P:innate immune response"/>
    <property type="evidence" value="ECO:0007669"/>
    <property type="project" value="UniProtKB-KW"/>
</dbReference>
<reference evidence="8 9" key="1">
    <citation type="submission" date="2023-11" db="EMBL/GenBank/DDBJ databases">
        <authorList>
            <person name="Okamura Y."/>
        </authorList>
    </citation>
    <scope>NUCLEOTIDE SEQUENCE [LARGE SCALE GENOMIC DNA]</scope>
</reference>
<dbReference type="GO" id="GO:0008745">
    <property type="term" value="F:N-acetylmuramoyl-L-alanine amidase activity"/>
    <property type="evidence" value="ECO:0007669"/>
    <property type="project" value="InterPro"/>
</dbReference>
<comment type="similarity">
    <text evidence="1">Belongs to the N-acetylmuramoyl-L-alanine amidase 2 family.</text>
</comment>
<evidence type="ECO:0000256" key="3">
    <source>
        <dbReference type="ARBA" id="ARBA00022588"/>
    </source>
</evidence>
<organism evidence="8 9">
    <name type="scientific">Leptosia nina</name>
    <dbReference type="NCBI Taxonomy" id="320188"/>
    <lineage>
        <taxon>Eukaryota</taxon>
        <taxon>Metazoa</taxon>
        <taxon>Ecdysozoa</taxon>
        <taxon>Arthropoda</taxon>
        <taxon>Hexapoda</taxon>
        <taxon>Insecta</taxon>
        <taxon>Pterygota</taxon>
        <taxon>Neoptera</taxon>
        <taxon>Endopterygota</taxon>
        <taxon>Lepidoptera</taxon>
        <taxon>Glossata</taxon>
        <taxon>Ditrysia</taxon>
        <taxon>Papilionoidea</taxon>
        <taxon>Pieridae</taxon>
        <taxon>Pierinae</taxon>
        <taxon>Leptosia</taxon>
    </lineage>
</organism>
<keyword evidence="9" id="KW-1185">Reference proteome</keyword>
<evidence type="ECO:0000313" key="8">
    <source>
        <dbReference type="EMBL" id="CAK1546223.1"/>
    </source>
</evidence>
<evidence type="ECO:0000256" key="2">
    <source>
        <dbReference type="ARBA" id="ARBA00011245"/>
    </source>
</evidence>
<comment type="subunit">
    <text evidence="2">Monomer.</text>
</comment>
<dbReference type="InterPro" id="IPR002502">
    <property type="entry name" value="Amidase_domain"/>
</dbReference>
<dbReference type="SMART" id="SM00701">
    <property type="entry name" value="PGRP"/>
    <property type="match status" value="1"/>
</dbReference>
<evidence type="ECO:0000256" key="5">
    <source>
        <dbReference type="ARBA" id="ARBA00069708"/>
    </source>
</evidence>
<dbReference type="CDD" id="cd06583">
    <property type="entry name" value="PGRP"/>
    <property type="match status" value="1"/>
</dbReference>
<keyword evidence="4" id="KW-0391">Immunity</keyword>
<dbReference type="SMART" id="SM00644">
    <property type="entry name" value="Ami_2"/>
    <property type="match status" value="1"/>
</dbReference>
<protein>
    <recommendedName>
        <fullName evidence="5">Peptidoglycan recognition protein</fullName>
    </recommendedName>
</protein>
<dbReference type="PANTHER" id="PTHR11022">
    <property type="entry name" value="PEPTIDOGLYCAN RECOGNITION PROTEIN"/>
    <property type="match status" value="1"/>
</dbReference>
<dbReference type="PANTHER" id="PTHR11022:SF74">
    <property type="entry name" value="PEPTIDOGLYCAN-RECOGNITION PROTEIN SA"/>
    <property type="match status" value="1"/>
</dbReference>
<dbReference type="GO" id="GO:0009253">
    <property type="term" value="P:peptidoglycan catabolic process"/>
    <property type="evidence" value="ECO:0007669"/>
    <property type="project" value="InterPro"/>
</dbReference>
<accession>A0AAV1JCG1</accession>
<dbReference type="FunFam" id="3.40.80.10:FF:000001">
    <property type="entry name" value="Peptidoglycan recognition protein 1"/>
    <property type="match status" value="1"/>
</dbReference>
<sequence>MADLNCGVVDIAEWSSKPLSDPVDLVKPVHLVVIQHSATAPCSDDETCKTLLSNVREKHVERLKFKDIGNSFYISSHGKVYEGSGWHVGAHTKGFNDKSIGISFIGDFRDSLPSEEALKAAQDFLSCSVNNESLDENYDLVGHGQLSATLSPGAKLQSLIQSWSHWREKLIQ</sequence>
<feature type="domain" description="N-acetylmuramoyl-L-alanine amidase" evidence="6">
    <location>
        <begin position="15"/>
        <end position="153"/>
    </location>
</feature>
<dbReference type="Proteomes" id="UP001497472">
    <property type="component" value="Unassembled WGS sequence"/>
</dbReference>